<dbReference type="Proteomes" id="UP001341840">
    <property type="component" value="Unassembled WGS sequence"/>
</dbReference>
<gene>
    <name evidence="1" type="ORF">PIB30_078476</name>
</gene>
<sequence>MFDGNVNANYRREKKFGWRECFHRTLRRKIQRKVRIAKHTVSVIDEQGSIGCIRRKVRQKLQNIPSSTNPPLICRTHSLSSKPAPITTPTLMLPTAAFPPHADADAAAARSVLPSPFPTVTQVPPPPTSSHRC</sequence>
<comment type="caution">
    <text evidence="1">The sequence shown here is derived from an EMBL/GenBank/DDBJ whole genome shotgun (WGS) entry which is preliminary data.</text>
</comment>
<reference evidence="1 2" key="1">
    <citation type="journal article" date="2023" name="Plants (Basel)">
        <title>Bridging the Gap: Combining Genomics and Transcriptomics Approaches to Understand Stylosanthes scabra, an Orphan Legume from the Brazilian Caatinga.</title>
        <authorList>
            <person name="Ferreira-Neto J.R.C."/>
            <person name="da Silva M.D."/>
            <person name="Binneck E."/>
            <person name="de Melo N.F."/>
            <person name="da Silva R.H."/>
            <person name="de Melo A.L.T.M."/>
            <person name="Pandolfi V."/>
            <person name="Bustamante F.O."/>
            <person name="Brasileiro-Vidal A.C."/>
            <person name="Benko-Iseppon A.M."/>
        </authorList>
    </citation>
    <scope>NUCLEOTIDE SEQUENCE [LARGE SCALE GENOMIC DNA]</scope>
    <source>
        <tissue evidence="1">Leaves</tissue>
    </source>
</reference>
<evidence type="ECO:0000313" key="1">
    <source>
        <dbReference type="EMBL" id="MED6163298.1"/>
    </source>
</evidence>
<feature type="non-terminal residue" evidence="1">
    <location>
        <position position="133"/>
    </location>
</feature>
<evidence type="ECO:0000313" key="2">
    <source>
        <dbReference type="Proteomes" id="UP001341840"/>
    </source>
</evidence>
<organism evidence="1 2">
    <name type="scientific">Stylosanthes scabra</name>
    <dbReference type="NCBI Taxonomy" id="79078"/>
    <lineage>
        <taxon>Eukaryota</taxon>
        <taxon>Viridiplantae</taxon>
        <taxon>Streptophyta</taxon>
        <taxon>Embryophyta</taxon>
        <taxon>Tracheophyta</taxon>
        <taxon>Spermatophyta</taxon>
        <taxon>Magnoliopsida</taxon>
        <taxon>eudicotyledons</taxon>
        <taxon>Gunneridae</taxon>
        <taxon>Pentapetalae</taxon>
        <taxon>rosids</taxon>
        <taxon>fabids</taxon>
        <taxon>Fabales</taxon>
        <taxon>Fabaceae</taxon>
        <taxon>Papilionoideae</taxon>
        <taxon>50 kb inversion clade</taxon>
        <taxon>dalbergioids sensu lato</taxon>
        <taxon>Dalbergieae</taxon>
        <taxon>Pterocarpus clade</taxon>
        <taxon>Stylosanthes</taxon>
    </lineage>
</organism>
<accession>A0ABU6UTH5</accession>
<proteinExistence type="predicted"/>
<keyword evidence="2" id="KW-1185">Reference proteome</keyword>
<dbReference type="EMBL" id="JASCZI010121914">
    <property type="protein sequence ID" value="MED6163298.1"/>
    <property type="molecule type" value="Genomic_DNA"/>
</dbReference>
<protein>
    <submittedName>
        <fullName evidence="1">Uncharacterized protein</fullName>
    </submittedName>
</protein>
<name>A0ABU6UTH5_9FABA</name>